<dbReference type="Proteomes" id="UP000694892">
    <property type="component" value="Chromosome 3L"/>
</dbReference>
<evidence type="ECO:0000313" key="1">
    <source>
        <dbReference type="EMBL" id="OCT88510.1"/>
    </source>
</evidence>
<dbReference type="AlphaFoldDB" id="A0A974DBX8"/>
<gene>
    <name evidence="1" type="ORF">XELAEV_18017137mg</name>
</gene>
<name>A0A974DBX8_XENLA</name>
<reference evidence="2" key="1">
    <citation type="journal article" date="2016" name="Nature">
        <title>Genome evolution in the allotetraploid frog Xenopus laevis.</title>
        <authorList>
            <person name="Session A.M."/>
            <person name="Uno Y."/>
            <person name="Kwon T."/>
            <person name="Chapman J.A."/>
            <person name="Toyoda A."/>
            <person name="Takahashi S."/>
            <person name="Fukui A."/>
            <person name="Hikosaka A."/>
            <person name="Suzuki A."/>
            <person name="Kondo M."/>
            <person name="van Heeringen S.J."/>
            <person name="Quigley I."/>
            <person name="Heinz S."/>
            <person name="Ogino H."/>
            <person name="Ochi H."/>
            <person name="Hellsten U."/>
            <person name="Lyons J.B."/>
            <person name="Simakov O."/>
            <person name="Putnam N."/>
            <person name="Stites J."/>
            <person name="Kuroki Y."/>
            <person name="Tanaka T."/>
            <person name="Michiue T."/>
            <person name="Watanabe M."/>
            <person name="Bogdanovic O."/>
            <person name="Lister R."/>
            <person name="Georgiou G."/>
            <person name="Paranjpe S.S."/>
            <person name="van Kruijsbergen I."/>
            <person name="Shu S."/>
            <person name="Carlson J."/>
            <person name="Kinoshita T."/>
            <person name="Ohta Y."/>
            <person name="Mawaribuchi S."/>
            <person name="Jenkins J."/>
            <person name="Grimwood J."/>
            <person name="Schmutz J."/>
            <person name="Mitros T."/>
            <person name="Mozaffari S.V."/>
            <person name="Suzuki Y."/>
            <person name="Haramoto Y."/>
            <person name="Yamamoto T.S."/>
            <person name="Takagi C."/>
            <person name="Heald R."/>
            <person name="Miller K."/>
            <person name="Haudenschild C."/>
            <person name="Kitzman J."/>
            <person name="Nakayama T."/>
            <person name="Izutsu Y."/>
            <person name="Robert J."/>
            <person name="Fortriede J."/>
            <person name="Burns K."/>
            <person name="Lotay V."/>
            <person name="Karimi K."/>
            <person name="Yasuoka Y."/>
            <person name="Dichmann D.S."/>
            <person name="Flajnik M.F."/>
            <person name="Houston D.W."/>
            <person name="Shendure J."/>
            <person name="DuPasquier L."/>
            <person name="Vize P.D."/>
            <person name="Zorn A.M."/>
            <person name="Ito M."/>
            <person name="Marcotte E.M."/>
            <person name="Wallingford J.B."/>
            <person name="Ito Y."/>
            <person name="Asashima M."/>
            <person name="Ueno N."/>
            <person name="Matsuda Y."/>
            <person name="Veenstra G.J."/>
            <person name="Fujiyama A."/>
            <person name="Harland R.M."/>
            <person name="Taira M."/>
            <person name="Rokhsar D.S."/>
        </authorList>
    </citation>
    <scope>NUCLEOTIDE SEQUENCE [LARGE SCALE GENOMIC DNA]</scope>
    <source>
        <strain evidence="2">J</strain>
    </source>
</reference>
<accession>A0A974DBX8</accession>
<evidence type="ECO:0000313" key="2">
    <source>
        <dbReference type="Proteomes" id="UP000694892"/>
    </source>
</evidence>
<organism evidence="1 2">
    <name type="scientific">Xenopus laevis</name>
    <name type="common">African clawed frog</name>
    <dbReference type="NCBI Taxonomy" id="8355"/>
    <lineage>
        <taxon>Eukaryota</taxon>
        <taxon>Metazoa</taxon>
        <taxon>Chordata</taxon>
        <taxon>Craniata</taxon>
        <taxon>Vertebrata</taxon>
        <taxon>Euteleostomi</taxon>
        <taxon>Amphibia</taxon>
        <taxon>Batrachia</taxon>
        <taxon>Anura</taxon>
        <taxon>Pipoidea</taxon>
        <taxon>Pipidae</taxon>
        <taxon>Xenopodinae</taxon>
        <taxon>Xenopus</taxon>
        <taxon>Xenopus</taxon>
    </lineage>
</organism>
<sequence length="146" mass="16659">MLLFKKKEVVLGNIEKGYTCFSCVWCSSIVKGGNGMSPHKGNTIRIKDLSTCDTKNVIEEYMLKWSCGLAYLGQTSRLVKECIKEHRRSIRNFEAGAPTNTPLSRHFATHGHNQIQLKWPVLDTGTKDWEIFRNYSCNAKQYGLKN</sequence>
<proteinExistence type="predicted"/>
<protein>
    <submittedName>
        <fullName evidence="1">Uncharacterized protein</fullName>
    </submittedName>
</protein>
<dbReference type="EMBL" id="CM004470">
    <property type="protein sequence ID" value="OCT88510.1"/>
    <property type="molecule type" value="Genomic_DNA"/>
</dbReference>